<dbReference type="AlphaFoldDB" id="A0A162Q576"/>
<dbReference type="OrthoDB" id="2290018at2759"/>
<name>A0A162Q576_PHYB8</name>
<dbReference type="InParanoid" id="A0A162Q576"/>
<evidence type="ECO:0000256" key="1">
    <source>
        <dbReference type="SAM" id="SignalP"/>
    </source>
</evidence>
<proteinExistence type="predicted"/>
<evidence type="ECO:0000313" key="2">
    <source>
        <dbReference type="EMBL" id="OAD80196.1"/>
    </source>
</evidence>
<evidence type="ECO:0000313" key="3">
    <source>
        <dbReference type="Proteomes" id="UP000077315"/>
    </source>
</evidence>
<dbReference type="VEuPathDB" id="FungiDB:PHYBLDRAFT_59230"/>
<keyword evidence="3" id="KW-1185">Reference proteome</keyword>
<feature type="signal peptide" evidence="1">
    <location>
        <begin position="1"/>
        <end position="18"/>
    </location>
</feature>
<accession>A0A162Q576</accession>
<feature type="chain" id="PRO_5007838999" description="MULE transposase domain-containing protein" evidence="1">
    <location>
        <begin position="19"/>
        <end position="118"/>
    </location>
</feature>
<dbReference type="GeneID" id="29001361"/>
<sequence length="118" mass="13695">MSKMVLIFVFLELIQTLAFENKQFITLFVTYKCSALMNALDTIFSENKKLLCYSHMLNSVKKAFSEKTNFIAKKKELMNYVSRTIHSRTKMKFNLALLKINNACTRLEIDDNKARALA</sequence>
<organism evidence="2 3">
    <name type="scientific">Phycomyces blakesleeanus (strain ATCC 8743b / DSM 1359 / FGSC 10004 / NBRC 33097 / NRRL 1555)</name>
    <dbReference type="NCBI Taxonomy" id="763407"/>
    <lineage>
        <taxon>Eukaryota</taxon>
        <taxon>Fungi</taxon>
        <taxon>Fungi incertae sedis</taxon>
        <taxon>Mucoromycota</taxon>
        <taxon>Mucoromycotina</taxon>
        <taxon>Mucoromycetes</taxon>
        <taxon>Mucorales</taxon>
        <taxon>Phycomycetaceae</taxon>
        <taxon>Phycomyces</taxon>
    </lineage>
</organism>
<dbReference type="Proteomes" id="UP000077315">
    <property type="component" value="Unassembled WGS sequence"/>
</dbReference>
<protein>
    <recommendedName>
        <fullName evidence="4">MULE transposase domain-containing protein</fullName>
    </recommendedName>
</protein>
<keyword evidence="1" id="KW-0732">Signal</keyword>
<dbReference type="EMBL" id="KV440972">
    <property type="protein sequence ID" value="OAD80196.1"/>
    <property type="molecule type" value="Genomic_DNA"/>
</dbReference>
<dbReference type="RefSeq" id="XP_018298236.1">
    <property type="nucleotide sequence ID" value="XM_018440455.1"/>
</dbReference>
<reference evidence="3" key="1">
    <citation type="submission" date="2015-06" db="EMBL/GenBank/DDBJ databases">
        <title>Expansion of signal transduction pathways in fungi by whole-genome duplication.</title>
        <authorList>
            <consortium name="DOE Joint Genome Institute"/>
            <person name="Corrochano L.M."/>
            <person name="Kuo A."/>
            <person name="Marcet-Houben M."/>
            <person name="Polaino S."/>
            <person name="Salamov A."/>
            <person name="Villalobos J.M."/>
            <person name="Alvarez M.I."/>
            <person name="Avalos J."/>
            <person name="Benito E.P."/>
            <person name="Benoit I."/>
            <person name="Burger G."/>
            <person name="Camino L.P."/>
            <person name="Canovas D."/>
            <person name="Cerda-Olmedo E."/>
            <person name="Cheng J.-F."/>
            <person name="Dominguez A."/>
            <person name="Elias M."/>
            <person name="Eslava A.P."/>
            <person name="Glaser F."/>
            <person name="Grimwood J."/>
            <person name="Gutierrez G."/>
            <person name="Heitman J."/>
            <person name="Henrissat B."/>
            <person name="Iturriaga E.A."/>
            <person name="Lang B.F."/>
            <person name="Lavin J.L."/>
            <person name="Lee S."/>
            <person name="Li W."/>
            <person name="Lindquist E."/>
            <person name="Lopez-Garcia S."/>
            <person name="Luque E.M."/>
            <person name="Marcos A.T."/>
            <person name="Martin J."/>
            <person name="McCluskey K."/>
            <person name="Medina H.R."/>
            <person name="Miralles-Duran A."/>
            <person name="Miyazaki A."/>
            <person name="Munoz-Torres E."/>
            <person name="Oguiza J.A."/>
            <person name="Ohm R."/>
            <person name="Olmedo M."/>
            <person name="Orejas M."/>
            <person name="Ortiz-Castellanos L."/>
            <person name="Pisabarro A.G."/>
            <person name="Rodriguez-Romero J."/>
            <person name="Ruiz-Herrera J."/>
            <person name="Ruiz-Vazquez R."/>
            <person name="Sanz C."/>
            <person name="Schackwitz W."/>
            <person name="Schmutz J."/>
            <person name="Shahriari M."/>
            <person name="Shelest E."/>
            <person name="Silva-Franco F."/>
            <person name="Soanes D."/>
            <person name="Syed K."/>
            <person name="Tagua V.G."/>
            <person name="Talbot N.J."/>
            <person name="Thon M."/>
            <person name="De vries R.P."/>
            <person name="Wiebenga A."/>
            <person name="Yadav J.S."/>
            <person name="Braun E.L."/>
            <person name="Baker S."/>
            <person name="Garre V."/>
            <person name="Horwitz B."/>
            <person name="Torres-Martinez S."/>
            <person name="Idnurm A."/>
            <person name="Herrera-Estrella A."/>
            <person name="Gabaldon T."/>
            <person name="Grigoriev I.V."/>
        </authorList>
    </citation>
    <scope>NUCLEOTIDE SEQUENCE [LARGE SCALE GENOMIC DNA]</scope>
    <source>
        <strain evidence="3">NRRL 1555(-)</strain>
    </source>
</reference>
<evidence type="ECO:0008006" key="4">
    <source>
        <dbReference type="Google" id="ProtNLM"/>
    </source>
</evidence>
<gene>
    <name evidence="2" type="ORF">PHYBLDRAFT_59230</name>
</gene>